<keyword evidence="1" id="KW-0732">Signal</keyword>
<name>A0AAV2N5L9_9HYME</name>
<organism evidence="2 3">
    <name type="scientific">Lasius platythorax</name>
    <dbReference type="NCBI Taxonomy" id="488582"/>
    <lineage>
        <taxon>Eukaryota</taxon>
        <taxon>Metazoa</taxon>
        <taxon>Ecdysozoa</taxon>
        <taxon>Arthropoda</taxon>
        <taxon>Hexapoda</taxon>
        <taxon>Insecta</taxon>
        <taxon>Pterygota</taxon>
        <taxon>Neoptera</taxon>
        <taxon>Endopterygota</taxon>
        <taxon>Hymenoptera</taxon>
        <taxon>Apocrita</taxon>
        <taxon>Aculeata</taxon>
        <taxon>Formicoidea</taxon>
        <taxon>Formicidae</taxon>
        <taxon>Formicinae</taxon>
        <taxon>Lasius</taxon>
        <taxon>Lasius</taxon>
    </lineage>
</organism>
<gene>
    <name evidence="2" type="ORF">LPLAT_LOCUS1761</name>
</gene>
<dbReference type="Proteomes" id="UP001497644">
    <property type="component" value="Chromosome 10"/>
</dbReference>
<accession>A0AAV2N5L9</accession>
<proteinExistence type="predicted"/>
<evidence type="ECO:0000313" key="3">
    <source>
        <dbReference type="Proteomes" id="UP001497644"/>
    </source>
</evidence>
<protein>
    <submittedName>
        <fullName evidence="2">Uncharacterized protein</fullName>
    </submittedName>
</protein>
<keyword evidence="3" id="KW-1185">Reference proteome</keyword>
<dbReference type="EMBL" id="OZ034833">
    <property type="protein sequence ID" value="CAL1675321.1"/>
    <property type="molecule type" value="Genomic_DNA"/>
</dbReference>
<feature type="signal peptide" evidence="1">
    <location>
        <begin position="1"/>
        <end position="19"/>
    </location>
</feature>
<sequence>MRPLYIIIALLPIFGPCFATDENEVACNCEHCNEKKVIGLEDETTTHAWQVMYEEDSDDDGNRTICARNRDFNDRTFPSVCHMLCYNHCTRYRMVAVKKNDVKKYVVIAYRPNYYKLKDGLC</sequence>
<feature type="chain" id="PRO_5043931963" evidence="1">
    <location>
        <begin position="20"/>
        <end position="122"/>
    </location>
</feature>
<evidence type="ECO:0000313" key="2">
    <source>
        <dbReference type="EMBL" id="CAL1675321.1"/>
    </source>
</evidence>
<dbReference type="AlphaFoldDB" id="A0AAV2N5L9"/>
<reference evidence="2" key="1">
    <citation type="submission" date="2024-04" db="EMBL/GenBank/DDBJ databases">
        <authorList>
            <consortium name="Molecular Ecology Group"/>
        </authorList>
    </citation>
    <scope>NUCLEOTIDE SEQUENCE</scope>
</reference>
<evidence type="ECO:0000256" key="1">
    <source>
        <dbReference type="SAM" id="SignalP"/>
    </source>
</evidence>